<evidence type="ECO:0000256" key="1">
    <source>
        <dbReference type="ARBA" id="ARBA00023125"/>
    </source>
</evidence>
<sequence length="203" mass="22743">MSEESLRLKKKNATRQALAEAAFELAMECGVDGFVVEDIVKKAGFSRRTFANHFSCKEEAIASALTMGDFQETEEETSSALEGLTPLSMIELHILRSFTIDKLTRLHELVSLSKGHPTLRLYVTGALKGVQDYARNWISEEFGSEYSDEYYHLLIGAVFGAVMPVLDGSINVQLPVGDVDKQDNNDFDEYMKIVFSKLREGFK</sequence>
<evidence type="ECO:0000313" key="4">
    <source>
        <dbReference type="EMBL" id="MBP3951913.1"/>
    </source>
</evidence>
<evidence type="ECO:0000256" key="2">
    <source>
        <dbReference type="PROSITE-ProRule" id="PRU00335"/>
    </source>
</evidence>
<dbReference type="GO" id="GO:0003677">
    <property type="term" value="F:DNA binding"/>
    <property type="evidence" value="ECO:0007669"/>
    <property type="project" value="UniProtKB-UniRule"/>
</dbReference>
<dbReference type="Gene3D" id="1.10.357.10">
    <property type="entry name" value="Tetracycline Repressor, domain 2"/>
    <property type="match status" value="1"/>
</dbReference>
<feature type="DNA-binding region" description="H-T-H motif" evidence="2">
    <location>
        <begin position="35"/>
        <end position="54"/>
    </location>
</feature>
<dbReference type="RefSeq" id="WP_210597592.1">
    <property type="nucleotide sequence ID" value="NZ_JAGKSQ010000004.1"/>
</dbReference>
<dbReference type="PROSITE" id="PS50977">
    <property type="entry name" value="HTH_TETR_2"/>
    <property type="match status" value="1"/>
</dbReference>
<name>A0A941AR23_9BACI</name>
<dbReference type="Pfam" id="PF00440">
    <property type="entry name" value="TetR_N"/>
    <property type="match status" value="1"/>
</dbReference>
<accession>A0A941AR23</accession>
<gene>
    <name evidence="4" type="ORF">J7W16_12300</name>
</gene>
<organism evidence="4 5">
    <name type="scientific">Halalkalibacter suaedae</name>
    <dbReference type="NCBI Taxonomy" id="2822140"/>
    <lineage>
        <taxon>Bacteria</taxon>
        <taxon>Bacillati</taxon>
        <taxon>Bacillota</taxon>
        <taxon>Bacilli</taxon>
        <taxon>Bacillales</taxon>
        <taxon>Bacillaceae</taxon>
        <taxon>Halalkalibacter</taxon>
    </lineage>
</organism>
<keyword evidence="1 2" id="KW-0238">DNA-binding</keyword>
<dbReference type="EMBL" id="JAGKSQ010000004">
    <property type="protein sequence ID" value="MBP3951913.1"/>
    <property type="molecule type" value="Genomic_DNA"/>
</dbReference>
<dbReference type="Proteomes" id="UP000678228">
    <property type="component" value="Unassembled WGS sequence"/>
</dbReference>
<feature type="domain" description="HTH tetR-type" evidence="3">
    <location>
        <begin position="12"/>
        <end position="72"/>
    </location>
</feature>
<dbReference type="InterPro" id="IPR009057">
    <property type="entry name" value="Homeodomain-like_sf"/>
</dbReference>
<comment type="caution">
    <text evidence="4">The sequence shown here is derived from an EMBL/GenBank/DDBJ whole genome shotgun (WGS) entry which is preliminary data.</text>
</comment>
<protein>
    <submittedName>
        <fullName evidence="4">TetR/AcrR family transcriptional regulator</fullName>
    </submittedName>
</protein>
<dbReference type="SUPFAM" id="SSF46689">
    <property type="entry name" value="Homeodomain-like"/>
    <property type="match status" value="1"/>
</dbReference>
<evidence type="ECO:0000313" key="5">
    <source>
        <dbReference type="Proteomes" id="UP000678228"/>
    </source>
</evidence>
<dbReference type="AlphaFoldDB" id="A0A941AR23"/>
<reference evidence="4" key="1">
    <citation type="submission" date="2021-03" db="EMBL/GenBank/DDBJ databases">
        <title>Bacillus suaedae sp. nov., isolated from Suaeda aralocaspica.</title>
        <authorList>
            <person name="Lei R.F.R."/>
        </authorList>
    </citation>
    <scope>NUCLEOTIDE SEQUENCE</scope>
    <source>
        <strain evidence="4">YZJH907-2</strain>
    </source>
</reference>
<proteinExistence type="predicted"/>
<evidence type="ECO:0000259" key="3">
    <source>
        <dbReference type="PROSITE" id="PS50977"/>
    </source>
</evidence>
<keyword evidence="5" id="KW-1185">Reference proteome</keyword>
<dbReference type="InterPro" id="IPR001647">
    <property type="entry name" value="HTH_TetR"/>
</dbReference>